<reference evidence="2" key="2">
    <citation type="journal article" date="2017" name="Genome Announc.">
        <title>Draft genome sequence of Paludibacter jiangxiensis NM7(T), a propionate-producing fermentative bacterium.</title>
        <authorList>
            <person name="Qiu Y.-L."/>
            <person name="Tourlousse D.M."/>
            <person name="Matsuura N."/>
            <person name="Ohashi A."/>
            <person name="Sekiguchi Y."/>
        </authorList>
    </citation>
    <scope>NUCLEOTIDE SEQUENCE [LARGE SCALE GENOMIC DNA]</scope>
    <source>
        <strain evidence="2">NM7</strain>
    </source>
</reference>
<gene>
    <name evidence="1" type="ORF">PJIAN_4108</name>
</gene>
<dbReference type="Proteomes" id="UP000076586">
    <property type="component" value="Unassembled WGS sequence"/>
</dbReference>
<sequence>MNTFKIKKLILVRMCRIWIVLLLLFSLNILSSKSQTGTGSSFEIQNWNANEKIQLPDSLSNISTEGVVVMKLYFLTKNFRPLRLGIIRFRLIDKASKKVIFYFNKPFVRQYDSKHYPPIIQRYYPFLMEYVKSLKIIKTDSSYRKAKSYIVLSRKW</sequence>
<evidence type="ECO:0000313" key="2">
    <source>
        <dbReference type="Proteomes" id="UP000076586"/>
    </source>
</evidence>
<keyword evidence="2" id="KW-1185">Reference proteome</keyword>
<protein>
    <submittedName>
        <fullName evidence="1">Uncharacterized protein</fullName>
    </submittedName>
</protein>
<accession>A0A171ADP6</accession>
<evidence type="ECO:0000313" key="1">
    <source>
        <dbReference type="EMBL" id="GAT63569.1"/>
    </source>
</evidence>
<reference evidence="2" key="1">
    <citation type="submission" date="2016-04" db="EMBL/GenBank/DDBJ databases">
        <title>Draft genome sequence of Paludibacter jiangxiensis strain NM7.</title>
        <authorList>
            <person name="Qiu Y."/>
            <person name="Matsuura N."/>
            <person name="Ohashi A."/>
            <person name="Tourlousse M.D."/>
            <person name="Sekiguchi Y."/>
        </authorList>
    </citation>
    <scope>NUCLEOTIDE SEQUENCE [LARGE SCALE GENOMIC DNA]</scope>
    <source>
        <strain evidence="2">NM7</strain>
    </source>
</reference>
<name>A0A171ADP6_9BACT</name>
<dbReference type="EMBL" id="BDCR01000004">
    <property type="protein sequence ID" value="GAT63569.1"/>
    <property type="molecule type" value="Genomic_DNA"/>
</dbReference>
<dbReference type="AlphaFoldDB" id="A0A171ADP6"/>
<proteinExistence type="predicted"/>
<organism evidence="1 2">
    <name type="scientific">Paludibacter jiangxiensis</name>
    <dbReference type="NCBI Taxonomy" id="681398"/>
    <lineage>
        <taxon>Bacteria</taxon>
        <taxon>Pseudomonadati</taxon>
        <taxon>Bacteroidota</taxon>
        <taxon>Bacteroidia</taxon>
        <taxon>Bacteroidales</taxon>
        <taxon>Paludibacteraceae</taxon>
        <taxon>Paludibacter</taxon>
    </lineage>
</organism>
<comment type="caution">
    <text evidence="1">The sequence shown here is derived from an EMBL/GenBank/DDBJ whole genome shotgun (WGS) entry which is preliminary data.</text>
</comment>
<dbReference type="RefSeq" id="WP_153802551.1">
    <property type="nucleotide sequence ID" value="NZ_BDCR01000004.1"/>
</dbReference>